<evidence type="ECO:0000313" key="1">
    <source>
        <dbReference type="EMBL" id="MBI6547699.1"/>
    </source>
</evidence>
<dbReference type="EMBL" id="JACOII010000020">
    <property type="protein sequence ID" value="MBI6547699.1"/>
    <property type="molecule type" value="Genomic_DNA"/>
</dbReference>
<reference evidence="1 2" key="1">
    <citation type="submission" date="2020-08" db="EMBL/GenBank/DDBJ databases">
        <title>Description of Xenorhabdus lircayensis sp. nov., the symbiotic bacterium associated with the entomopathogenic nematode Steirnernema unicornum.</title>
        <authorList>
            <person name="Castaneda-Alvarez C."/>
            <person name="Prodan S."/>
            <person name="Zamorano A."/>
            <person name="San-Blas E."/>
            <person name="Aballay E."/>
        </authorList>
    </citation>
    <scope>NUCLEOTIDE SEQUENCE [LARGE SCALE GENOMIC DNA]</scope>
    <source>
        <strain evidence="1 2">VLS</strain>
    </source>
</reference>
<organism evidence="1 2">
    <name type="scientific">Xenorhabdus lircayensis</name>
    <dbReference type="NCBI Taxonomy" id="2763499"/>
    <lineage>
        <taxon>Bacteria</taxon>
        <taxon>Pseudomonadati</taxon>
        <taxon>Pseudomonadota</taxon>
        <taxon>Gammaproteobacteria</taxon>
        <taxon>Enterobacterales</taxon>
        <taxon>Morganellaceae</taxon>
        <taxon>Xenorhabdus</taxon>
    </lineage>
</organism>
<dbReference type="RefSeq" id="WP_198688503.1">
    <property type="nucleotide sequence ID" value="NZ_CAWPUD010000017.1"/>
</dbReference>
<comment type="caution">
    <text evidence="1">The sequence shown here is derived from an EMBL/GenBank/DDBJ whole genome shotgun (WGS) entry which is preliminary data.</text>
</comment>
<proteinExistence type="predicted"/>
<dbReference type="SUPFAM" id="SSF50985">
    <property type="entry name" value="RCC1/BLIP-II"/>
    <property type="match status" value="1"/>
</dbReference>
<evidence type="ECO:0000313" key="2">
    <source>
        <dbReference type="Proteomes" id="UP000696184"/>
    </source>
</evidence>
<dbReference type="InterPro" id="IPR009091">
    <property type="entry name" value="RCC1/BLIP-II"/>
</dbReference>
<dbReference type="Proteomes" id="UP000696184">
    <property type="component" value="Unassembled WGS sequence"/>
</dbReference>
<keyword evidence="2" id="KW-1185">Reference proteome</keyword>
<accession>A0ABS0U1E0</accession>
<gene>
    <name evidence="1" type="ORF">H8A87_02915</name>
</gene>
<sequence>MTENHLLPPPVLPQANNGVLDKSKLQGEDIKVLVPTSPATINKGDKITVTFTHGDDSFSHAKHAGNNLGQYIEVDFSPEQVIAQQYDVSYVIENTYNPANSAIVTITVVDGTSTKPPPTDEPFIIMGARSTNYLLANGLKGPQCLTAWDKDTKQPLAVTWQYDGSTLVYDPLSYENSTFFYDTAPNRIILVSHGNSTLRINPLNVFGNGGTLHPTLPFNSEDYNNIDDDSPVYLYPSTFAALLTPYGPGKYQVMVGWGGYFNKSFTLGNKEDISGVLSLTTNGGAYAAIYIDPSQDMLFKGWGIEKDGAYIPPYASQMASHFGAGGQSFIAENVFGGYTIWDKIKCPTTDLNEGHDVPTLFAGNNYGITCYLPDSGTIQTWYRSSVLTPTSDWTKKPLGGNYQEIRSITPIADGFVLLNKEGYASVWGNTQLSIPDIIGSQGDYVQVANTPKTGTALLKFDTHEVWGWGGQFGSDSSTAIESKVQDMSTTMDTILFRTTDYAVKAIGDLEVPDDIQSLKDIVQVVGSAKACAALRKDGTVVTWGDTDYGGDCTAVQGLLTNVRAIYSTGRAFVALTATKSVITWGDFNGGGDSSEVQQYFLNNLTYYLD</sequence>
<protein>
    <submittedName>
        <fullName evidence="1">Uncharacterized protein</fullName>
    </submittedName>
</protein>
<dbReference type="Gene3D" id="2.130.10.30">
    <property type="entry name" value="Regulator of chromosome condensation 1/beta-lactamase-inhibitor protein II"/>
    <property type="match status" value="1"/>
</dbReference>
<name>A0ABS0U1E0_9GAMM</name>